<protein>
    <recommendedName>
        <fullName evidence="1">Glycoside hydrolase family 19 catalytic domain-containing protein</fullName>
    </recommendedName>
</protein>
<evidence type="ECO:0000259" key="1">
    <source>
        <dbReference type="Pfam" id="PF00182"/>
    </source>
</evidence>
<dbReference type="AlphaFoldDB" id="A0A9Q0GYZ5"/>
<dbReference type="Gene3D" id="3.30.20.10">
    <property type="entry name" value="Endochitinase, domain 2"/>
    <property type="match status" value="1"/>
</dbReference>
<dbReference type="InterPro" id="IPR000726">
    <property type="entry name" value="Glyco_hydro_19_cat"/>
</dbReference>
<evidence type="ECO:0000313" key="2">
    <source>
        <dbReference type="EMBL" id="KAJ4955586.1"/>
    </source>
</evidence>
<dbReference type="Proteomes" id="UP001141806">
    <property type="component" value="Unassembled WGS sequence"/>
</dbReference>
<proteinExistence type="predicted"/>
<dbReference type="CDD" id="cd00325">
    <property type="entry name" value="chitinase_GH19"/>
    <property type="match status" value="1"/>
</dbReference>
<comment type="caution">
    <text evidence="2">The sequence shown here is derived from an EMBL/GenBank/DDBJ whole genome shotgun (WGS) entry which is preliminary data.</text>
</comment>
<dbReference type="PANTHER" id="PTHR22595:SF194">
    <property type="entry name" value="CHITINASE FAMILY PROTEIN"/>
    <property type="match status" value="1"/>
</dbReference>
<dbReference type="GO" id="GO:0004568">
    <property type="term" value="F:chitinase activity"/>
    <property type="evidence" value="ECO:0007669"/>
    <property type="project" value="InterPro"/>
</dbReference>
<keyword evidence="3" id="KW-1185">Reference proteome</keyword>
<dbReference type="EMBL" id="JAMYWD010000011">
    <property type="protein sequence ID" value="KAJ4955586.1"/>
    <property type="molecule type" value="Genomic_DNA"/>
</dbReference>
<dbReference type="InterPro" id="IPR023346">
    <property type="entry name" value="Lysozyme-like_dom_sf"/>
</dbReference>
<name>A0A9Q0GYZ5_9MAGN</name>
<dbReference type="OrthoDB" id="5985073at2759"/>
<organism evidence="2 3">
    <name type="scientific">Protea cynaroides</name>
    <dbReference type="NCBI Taxonomy" id="273540"/>
    <lineage>
        <taxon>Eukaryota</taxon>
        <taxon>Viridiplantae</taxon>
        <taxon>Streptophyta</taxon>
        <taxon>Embryophyta</taxon>
        <taxon>Tracheophyta</taxon>
        <taxon>Spermatophyta</taxon>
        <taxon>Magnoliopsida</taxon>
        <taxon>Proteales</taxon>
        <taxon>Proteaceae</taxon>
        <taxon>Protea</taxon>
    </lineage>
</organism>
<accession>A0A9Q0GYZ5</accession>
<evidence type="ECO:0000313" key="3">
    <source>
        <dbReference type="Proteomes" id="UP001141806"/>
    </source>
</evidence>
<dbReference type="GO" id="GO:0006032">
    <property type="term" value="P:chitin catabolic process"/>
    <property type="evidence" value="ECO:0007669"/>
    <property type="project" value="InterPro"/>
</dbReference>
<dbReference type="Gene3D" id="1.10.530.10">
    <property type="match status" value="1"/>
</dbReference>
<feature type="domain" description="Glycoside hydrolase family 19 catalytic" evidence="1">
    <location>
        <begin position="77"/>
        <end position="207"/>
    </location>
</feature>
<dbReference type="Pfam" id="PF00182">
    <property type="entry name" value="Glyco_hydro_19"/>
    <property type="match status" value="1"/>
</dbReference>
<reference evidence="2" key="1">
    <citation type="journal article" date="2023" name="Plant J.">
        <title>The genome of the king protea, Protea cynaroides.</title>
        <authorList>
            <person name="Chang J."/>
            <person name="Duong T.A."/>
            <person name="Schoeman C."/>
            <person name="Ma X."/>
            <person name="Roodt D."/>
            <person name="Barker N."/>
            <person name="Li Z."/>
            <person name="Van de Peer Y."/>
            <person name="Mizrachi E."/>
        </authorList>
    </citation>
    <scope>NUCLEOTIDE SEQUENCE</scope>
    <source>
        <tissue evidence="2">Young leaves</tissue>
    </source>
</reference>
<dbReference type="PANTHER" id="PTHR22595">
    <property type="entry name" value="CHITINASE-RELATED"/>
    <property type="match status" value="1"/>
</dbReference>
<gene>
    <name evidence="2" type="ORF">NE237_012369</name>
</gene>
<dbReference type="SUPFAM" id="SSF53955">
    <property type="entry name" value="Lysozyme-like"/>
    <property type="match status" value="1"/>
</dbReference>
<dbReference type="GO" id="GO:0016998">
    <property type="term" value="P:cell wall macromolecule catabolic process"/>
    <property type="evidence" value="ECO:0007669"/>
    <property type="project" value="InterPro"/>
</dbReference>
<sequence>MAQTCGCASGLYCSQYEYCGTGMIYYSGTIDNGVVVSDIVTQAFWDRIINQVASRFFGTIGTSDDSKCEIAAFFAHVEEKNKSNNYCDASYTQYPCIAGKFYYGRGLLQPTWHYNYRAAGNNIGFDGLNSPKTMANDVLISFEAALWFLMNDCHSIITSGQGFGATIQKINSGECNSGSTTEMQDCVQNYENYCTQFNVSLGNNLTC</sequence>